<dbReference type="Proteomes" id="UP000266841">
    <property type="component" value="Unassembled WGS sequence"/>
</dbReference>
<dbReference type="PANTHER" id="PTHR33802:SF1">
    <property type="entry name" value="XK-RELATED PROTEIN"/>
    <property type="match status" value="1"/>
</dbReference>
<feature type="region of interest" description="Disordered" evidence="1">
    <location>
        <begin position="105"/>
        <end position="128"/>
    </location>
</feature>
<name>K0RPP8_THAOC</name>
<dbReference type="PANTHER" id="PTHR33802">
    <property type="entry name" value="SI:CH211-161H7.5-RELATED"/>
    <property type="match status" value="1"/>
</dbReference>
<proteinExistence type="predicted"/>
<evidence type="ECO:0000313" key="3">
    <source>
        <dbReference type="Proteomes" id="UP000266841"/>
    </source>
</evidence>
<dbReference type="EMBL" id="AGNL01045561">
    <property type="protein sequence ID" value="EJK48667.1"/>
    <property type="molecule type" value="Genomic_DNA"/>
</dbReference>
<evidence type="ECO:0000256" key="1">
    <source>
        <dbReference type="SAM" id="MobiDB-lite"/>
    </source>
</evidence>
<keyword evidence="3" id="KW-1185">Reference proteome</keyword>
<evidence type="ECO:0000313" key="2">
    <source>
        <dbReference type="EMBL" id="EJK48667.1"/>
    </source>
</evidence>
<reference evidence="2 3" key="1">
    <citation type="journal article" date="2012" name="Genome Biol.">
        <title>Genome and low-iron response of an oceanic diatom adapted to chronic iron limitation.</title>
        <authorList>
            <person name="Lommer M."/>
            <person name="Specht M."/>
            <person name="Roy A.S."/>
            <person name="Kraemer L."/>
            <person name="Andreson R."/>
            <person name="Gutowska M.A."/>
            <person name="Wolf J."/>
            <person name="Bergner S.V."/>
            <person name="Schilhabel M.B."/>
            <person name="Klostermeier U.C."/>
            <person name="Beiko R.G."/>
            <person name="Rosenstiel P."/>
            <person name="Hippler M."/>
            <person name="Laroche J."/>
        </authorList>
    </citation>
    <scope>NUCLEOTIDE SEQUENCE [LARGE SCALE GENOMIC DNA]</scope>
    <source>
        <strain evidence="2 3">CCMP1005</strain>
    </source>
</reference>
<dbReference type="AlphaFoldDB" id="K0RPP8"/>
<gene>
    <name evidence="2" type="ORF">THAOC_32517</name>
</gene>
<protein>
    <submittedName>
        <fullName evidence="2">Uncharacterized protein</fullName>
    </submittedName>
</protein>
<dbReference type="eggNOG" id="ENOG502S47J">
    <property type="taxonomic scope" value="Eukaryota"/>
</dbReference>
<organism evidence="2 3">
    <name type="scientific">Thalassiosira oceanica</name>
    <name type="common">Marine diatom</name>
    <dbReference type="NCBI Taxonomy" id="159749"/>
    <lineage>
        <taxon>Eukaryota</taxon>
        <taxon>Sar</taxon>
        <taxon>Stramenopiles</taxon>
        <taxon>Ochrophyta</taxon>
        <taxon>Bacillariophyta</taxon>
        <taxon>Coscinodiscophyceae</taxon>
        <taxon>Thalassiosirophycidae</taxon>
        <taxon>Thalassiosirales</taxon>
        <taxon>Thalassiosiraceae</taxon>
        <taxon>Thalassiosira</taxon>
    </lineage>
</organism>
<accession>K0RPP8</accession>
<comment type="caution">
    <text evidence="2">The sequence shown here is derived from an EMBL/GenBank/DDBJ whole genome shotgun (WGS) entry which is preliminary data.</text>
</comment>
<dbReference type="OrthoDB" id="5586934at2759"/>
<sequence>MGPIKFRRDLRHSLSGRAMFPDTQILRQCTAPPAAAAPSALVSPLFGIRKTVSSNAKTLSVLKRDLSTIGEVLVLLRRSGRARAAVCLWRPEEVEVRATAAAGVSAGKQPAGGPQHSNRFQPGAGPSAPDELEGLHPLLVASCGASLAIGLPFLDAALATSSLALLKGLNLAAFATNVVAVSVPGRLDGVQDAEMRRGNFDGGTKSGEGQSLLNDAEEKHPYMLNRSRTLINPSGWAFAIWAPIYLGEAAFIAGQLFASDAANMTLLPSITAPFVAANLFQSLWCASFRPTFGEGWKKWVSAANLGGTAYSLSLVHSATATVTDPTVLSLLLLPLTMHFGWTSAATLVNLNGSLASDQSASTTSLVALGHFSAFVATALGVSITLLQTSPAYGLTLAWALAACSDGMRKRIPSQNSAEEVILSKAATVQRNLCKAGSVICAIAASYIAIFG</sequence>
<dbReference type="OMA" id="MHFGWTS"/>